<evidence type="ECO:0000256" key="2">
    <source>
        <dbReference type="SAM" id="Phobius"/>
    </source>
</evidence>
<keyword evidence="2" id="KW-0812">Transmembrane</keyword>
<gene>
    <name evidence="4" type="ORF">EV697_103143</name>
</gene>
<organism evidence="4 5">
    <name type="scientific">Bisgaardia hudsonensis</name>
    <dbReference type="NCBI Taxonomy" id="109472"/>
    <lineage>
        <taxon>Bacteria</taxon>
        <taxon>Pseudomonadati</taxon>
        <taxon>Pseudomonadota</taxon>
        <taxon>Gammaproteobacteria</taxon>
        <taxon>Pasteurellales</taxon>
        <taxon>Pasteurellaceae</taxon>
        <taxon>Bisgaardia</taxon>
    </lineage>
</organism>
<dbReference type="GO" id="GO:0042834">
    <property type="term" value="F:peptidoglycan binding"/>
    <property type="evidence" value="ECO:0007669"/>
    <property type="project" value="InterPro"/>
</dbReference>
<feature type="region of interest" description="Disordered" evidence="1">
    <location>
        <begin position="1"/>
        <end position="27"/>
    </location>
</feature>
<feature type="transmembrane region" description="Helical" evidence="2">
    <location>
        <begin position="127"/>
        <end position="144"/>
    </location>
</feature>
<feature type="compositionally biased region" description="Polar residues" evidence="1">
    <location>
        <begin position="15"/>
        <end position="27"/>
    </location>
</feature>
<feature type="compositionally biased region" description="Basic and acidic residues" evidence="1">
    <location>
        <begin position="1"/>
        <end position="14"/>
    </location>
</feature>
<feature type="compositionally biased region" description="Basic and acidic residues" evidence="1">
    <location>
        <begin position="203"/>
        <end position="224"/>
    </location>
</feature>
<evidence type="ECO:0000313" key="4">
    <source>
        <dbReference type="EMBL" id="TCP12838.1"/>
    </source>
</evidence>
<keyword evidence="5" id="KW-1185">Reference proteome</keyword>
<proteinExistence type="predicted"/>
<dbReference type="AlphaFoldDB" id="A0A4V2SJ37"/>
<dbReference type="Proteomes" id="UP000294841">
    <property type="component" value="Unassembled WGS sequence"/>
</dbReference>
<feature type="compositionally biased region" description="Polar residues" evidence="1">
    <location>
        <begin position="225"/>
        <end position="242"/>
    </location>
</feature>
<name>A0A4V2SJ37_9PAST</name>
<feature type="domain" description="Opacity-associated protein A LysM-like" evidence="3">
    <location>
        <begin position="328"/>
        <end position="409"/>
    </location>
</feature>
<accession>A0A4V2SJ37</accession>
<feature type="compositionally biased region" description="Polar residues" evidence="1">
    <location>
        <begin position="264"/>
        <end position="282"/>
    </location>
</feature>
<feature type="compositionally biased region" description="Polar residues" evidence="1">
    <location>
        <begin position="193"/>
        <end position="202"/>
    </location>
</feature>
<dbReference type="Pfam" id="PF04225">
    <property type="entry name" value="LysM_OapA"/>
    <property type="match status" value="1"/>
</dbReference>
<feature type="compositionally biased region" description="Polar residues" evidence="1">
    <location>
        <begin position="295"/>
        <end position="307"/>
    </location>
</feature>
<feature type="compositionally biased region" description="Basic and acidic residues" evidence="1">
    <location>
        <begin position="308"/>
        <end position="319"/>
    </location>
</feature>
<evidence type="ECO:0000313" key="5">
    <source>
        <dbReference type="Proteomes" id="UP000294841"/>
    </source>
</evidence>
<evidence type="ECO:0000256" key="1">
    <source>
        <dbReference type="SAM" id="MobiDB-lite"/>
    </source>
</evidence>
<sequence length="409" mass="45675">MTTEHNNLENKLKIQSEQNTAENTQPKQNELDLEFSQMDPVIPKKPIAESTSILNKAKNMVSAFGKKDNQHSTTQEEAVAPVSANMQETSNQNIIESENIEKPMTQNLKNPEKWAVLQMLPTKYRRIFLVLLLAIIILLIISWLKPNSDTVQSFEQKTSREIPTQFQSLDENQPMEPTILDTLNSSSKEEQSEIAQENTATSEGEKNEAEKNEAISKTHIDDRTSPQQVVNEPVQQAQTTDTAKAVTEPVVTNTQEKSPKVEETTLSNRATTVETTKSTPSKQQQQEMQKLVNKLASNTAKPVQASKSKADTVKNKEQKSTTTNNTKNSKTLTIEKGKSLMQIFRENNLNISDVNAMTKAKGANNILNSFKSGDNVKVSVNSQGRVSELTLQNGARFIRQNDGTYTLKK</sequence>
<dbReference type="OrthoDB" id="6398769at2"/>
<keyword evidence="2" id="KW-1133">Transmembrane helix</keyword>
<reference evidence="4 5" key="1">
    <citation type="submission" date="2019-03" db="EMBL/GenBank/DDBJ databases">
        <title>Genomic Encyclopedia of Type Strains, Phase IV (KMG-IV): sequencing the most valuable type-strain genomes for metagenomic binning, comparative biology and taxonomic classification.</title>
        <authorList>
            <person name="Goeker M."/>
        </authorList>
    </citation>
    <scope>NUCLEOTIDE SEQUENCE [LARGE SCALE GENOMIC DNA]</scope>
    <source>
        <strain evidence="4 5">DSM 28231</strain>
    </source>
</reference>
<feature type="region of interest" description="Disordered" evidence="1">
    <location>
        <begin position="184"/>
        <end position="328"/>
    </location>
</feature>
<dbReference type="RefSeq" id="WP_132023480.1">
    <property type="nucleotide sequence ID" value="NZ_CP016605.1"/>
</dbReference>
<evidence type="ECO:0000259" key="3">
    <source>
        <dbReference type="Pfam" id="PF04225"/>
    </source>
</evidence>
<dbReference type="Gene3D" id="3.10.450.350">
    <property type="match status" value="1"/>
</dbReference>
<protein>
    <submittedName>
        <fullName evidence="4">Opacity associated protein</fullName>
    </submittedName>
</protein>
<dbReference type="InterPro" id="IPR007340">
    <property type="entry name" value="LysM_Opacity-associatedA"/>
</dbReference>
<comment type="caution">
    <text evidence="4">The sequence shown here is derived from an EMBL/GenBank/DDBJ whole genome shotgun (WGS) entry which is preliminary data.</text>
</comment>
<dbReference type="EMBL" id="SLXI01000003">
    <property type="protein sequence ID" value="TCP12838.1"/>
    <property type="molecule type" value="Genomic_DNA"/>
</dbReference>
<keyword evidence="2" id="KW-0472">Membrane</keyword>